<keyword evidence="2" id="KW-1185">Reference proteome</keyword>
<protein>
    <submittedName>
        <fullName evidence="3">Uncharacterized protein</fullName>
    </submittedName>
</protein>
<dbReference type="Proteomes" id="UP000887540">
    <property type="component" value="Unplaced"/>
</dbReference>
<evidence type="ECO:0000256" key="1">
    <source>
        <dbReference type="SAM" id="MobiDB-lite"/>
    </source>
</evidence>
<name>A0A914D4D7_9BILA</name>
<evidence type="ECO:0000313" key="3">
    <source>
        <dbReference type="WBParaSite" id="ACRNAN_scaffold1829.g32240.t1"/>
    </source>
</evidence>
<evidence type="ECO:0000313" key="2">
    <source>
        <dbReference type="Proteomes" id="UP000887540"/>
    </source>
</evidence>
<dbReference type="AlphaFoldDB" id="A0A914D4D7"/>
<accession>A0A914D4D7</accession>
<reference evidence="3" key="1">
    <citation type="submission" date="2022-11" db="UniProtKB">
        <authorList>
            <consortium name="WormBaseParasite"/>
        </authorList>
    </citation>
    <scope>IDENTIFICATION</scope>
</reference>
<dbReference type="WBParaSite" id="ACRNAN_scaffold1829.g32240.t1">
    <property type="protein sequence ID" value="ACRNAN_scaffold1829.g32240.t1"/>
    <property type="gene ID" value="ACRNAN_scaffold1829.g32240"/>
</dbReference>
<feature type="region of interest" description="Disordered" evidence="1">
    <location>
        <begin position="25"/>
        <end position="61"/>
    </location>
</feature>
<sequence length="96" mass="11137">MANKIAPALEFFREIAEDLVSNVKNMTTRTSTGREKRRPSAISPRRSPPRRDWRALPVPTPATHRLQRNQLVKIATSYHLIRLSYQYQKEQYTAAS</sequence>
<proteinExistence type="predicted"/>
<organism evidence="2 3">
    <name type="scientific">Acrobeloides nanus</name>
    <dbReference type="NCBI Taxonomy" id="290746"/>
    <lineage>
        <taxon>Eukaryota</taxon>
        <taxon>Metazoa</taxon>
        <taxon>Ecdysozoa</taxon>
        <taxon>Nematoda</taxon>
        <taxon>Chromadorea</taxon>
        <taxon>Rhabditida</taxon>
        <taxon>Tylenchina</taxon>
        <taxon>Cephalobomorpha</taxon>
        <taxon>Cephaloboidea</taxon>
        <taxon>Cephalobidae</taxon>
        <taxon>Acrobeloides</taxon>
    </lineage>
</organism>